<accession>A0AAT9HPW5</accession>
<organism evidence="2">
    <name type="scientific">Streptomyces haneummycinicus</name>
    <dbReference type="NCBI Taxonomy" id="3074435"/>
    <lineage>
        <taxon>Bacteria</taxon>
        <taxon>Bacillati</taxon>
        <taxon>Actinomycetota</taxon>
        <taxon>Actinomycetes</taxon>
        <taxon>Kitasatosporales</taxon>
        <taxon>Streptomycetaceae</taxon>
        <taxon>Streptomyces</taxon>
    </lineage>
</organism>
<evidence type="ECO:0008006" key="3">
    <source>
        <dbReference type="Google" id="ProtNLM"/>
    </source>
</evidence>
<evidence type="ECO:0000313" key="2">
    <source>
        <dbReference type="EMBL" id="BFO19608.1"/>
    </source>
</evidence>
<reference evidence="2" key="1">
    <citation type="submission" date="2024-06" db="EMBL/GenBank/DDBJ databases">
        <authorList>
            <consortium name="consrtm"/>
            <person name="Uemura M."/>
            <person name="Terahara T."/>
        </authorList>
    </citation>
    <scope>NUCLEOTIDE SEQUENCE</scope>
    <source>
        <strain evidence="2">KM77-8</strain>
    </source>
</reference>
<protein>
    <recommendedName>
        <fullName evidence="3">Secreted protein</fullName>
    </recommendedName>
</protein>
<feature type="compositionally biased region" description="Basic and acidic residues" evidence="1">
    <location>
        <begin position="110"/>
        <end position="121"/>
    </location>
</feature>
<feature type="compositionally biased region" description="Low complexity" evidence="1">
    <location>
        <begin position="99"/>
        <end position="109"/>
    </location>
</feature>
<sequence>MRGARGHAGRLPARLRQLLLQRAAFLVQPLAVPHPGGGPDGGLAPGGDPESVLVLRAAQPFPRVVQDGGRLAGPRVAPLQLVRLAGELLGGVSPASALAAASASRTAPSRRSDSARRSSAR</sequence>
<dbReference type="AlphaFoldDB" id="A0AAT9HPW5"/>
<gene>
    <name evidence="2" type="ORF">SHKM778_59960</name>
</gene>
<name>A0AAT9HPW5_9ACTN</name>
<evidence type="ECO:0000256" key="1">
    <source>
        <dbReference type="SAM" id="MobiDB-lite"/>
    </source>
</evidence>
<dbReference type="EMBL" id="AP035768">
    <property type="protein sequence ID" value="BFO19608.1"/>
    <property type="molecule type" value="Genomic_DNA"/>
</dbReference>
<reference evidence="2" key="2">
    <citation type="submission" date="2024-07" db="EMBL/GenBank/DDBJ databases">
        <title>Streptomyces haneummycinica sp. nov., a new antibiotic-producing actinobacterium isolated from marine sediment.</title>
        <authorList>
            <person name="Uemura M."/>
            <person name="Hamada M."/>
            <person name="Hirano S."/>
            <person name="Kobayashi K."/>
            <person name="Ohshiro T."/>
            <person name="Kobayashi T."/>
            <person name="Terahara T."/>
        </authorList>
    </citation>
    <scope>NUCLEOTIDE SEQUENCE</scope>
    <source>
        <strain evidence="2">KM77-8</strain>
    </source>
</reference>
<proteinExistence type="predicted"/>
<feature type="region of interest" description="Disordered" evidence="1">
    <location>
        <begin position="99"/>
        <end position="121"/>
    </location>
</feature>